<evidence type="ECO:0000313" key="2">
    <source>
        <dbReference type="EMBL" id="ORY55839.1"/>
    </source>
</evidence>
<dbReference type="InterPro" id="IPR029058">
    <property type="entry name" value="AB_hydrolase_fold"/>
</dbReference>
<dbReference type="OrthoDB" id="4605274at2759"/>
<dbReference type="STRING" id="1141098.A0A1Y2D9A0"/>
<proteinExistence type="predicted"/>
<dbReference type="PANTHER" id="PTHR37574:SF1">
    <property type="entry name" value="LIPASE B"/>
    <property type="match status" value="1"/>
</dbReference>
<dbReference type="InterPro" id="IPR053228">
    <property type="entry name" value="Stereospecific_Lipase"/>
</dbReference>
<dbReference type="Gene3D" id="3.40.50.1820">
    <property type="entry name" value="alpha/beta hydrolase"/>
    <property type="match status" value="1"/>
</dbReference>
<name>A0A1Y2D9A0_9PEZI</name>
<feature type="chain" id="PRO_5012078913" description="Lipase B" evidence="1">
    <location>
        <begin position="21"/>
        <end position="465"/>
    </location>
</feature>
<comment type="caution">
    <text evidence="2">The sequence shown here is derived from an EMBL/GenBank/DDBJ whole genome shotgun (WGS) entry which is preliminary data.</text>
</comment>
<dbReference type="AlphaFoldDB" id="A0A1Y2D9A0"/>
<feature type="signal peptide" evidence="1">
    <location>
        <begin position="1"/>
        <end position="20"/>
    </location>
</feature>
<dbReference type="SUPFAM" id="SSF53474">
    <property type="entry name" value="alpha/beta-Hydrolases"/>
    <property type="match status" value="1"/>
</dbReference>
<gene>
    <name evidence="2" type="ORF">BCR38DRAFT_414699</name>
</gene>
<reference evidence="2 3" key="1">
    <citation type="submission" date="2016-07" db="EMBL/GenBank/DDBJ databases">
        <title>Pervasive Adenine N6-methylation of Active Genes in Fungi.</title>
        <authorList>
            <consortium name="DOE Joint Genome Institute"/>
            <person name="Mondo S.J."/>
            <person name="Dannebaum R.O."/>
            <person name="Kuo R.C."/>
            <person name="Labutti K."/>
            <person name="Haridas S."/>
            <person name="Kuo A."/>
            <person name="Salamov A."/>
            <person name="Ahrendt S.R."/>
            <person name="Lipzen A."/>
            <person name="Sullivan W."/>
            <person name="Andreopoulos W.B."/>
            <person name="Clum A."/>
            <person name="Lindquist E."/>
            <person name="Daum C."/>
            <person name="Ramamoorthy G.K."/>
            <person name="Gryganskyi A."/>
            <person name="Culley D."/>
            <person name="Magnuson J.K."/>
            <person name="James T.Y."/>
            <person name="O'Malley M.A."/>
            <person name="Stajich J.E."/>
            <person name="Spatafora J.W."/>
            <person name="Visel A."/>
            <person name="Grigoriev I.V."/>
        </authorList>
    </citation>
    <scope>NUCLEOTIDE SEQUENCE [LARGE SCALE GENOMIC DNA]</scope>
    <source>
        <strain evidence="2 3">CBS 129021</strain>
    </source>
</reference>
<protein>
    <recommendedName>
        <fullName evidence="4">Lipase B</fullName>
    </recommendedName>
</protein>
<dbReference type="InParanoid" id="A0A1Y2D9A0"/>
<dbReference type="RefSeq" id="XP_040709791.1">
    <property type="nucleotide sequence ID" value="XM_040858959.1"/>
</dbReference>
<keyword evidence="3" id="KW-1185">Reference proteome</keyword>
<accession>A0A1Y2D9A0</accession>
<evidence type="ECO:0008006" key="4">
    <source>
        <dbReference type="Google" id="ProtNLM"/>
    </source>
</evidence>
<dbReference type="Proteomes" id="UP000193689">
    <property type="component" value="Unassembled WGS sequence"/>
</dbReference>
<evidence type="ECO:0000256" key="1">
    <source>
        <dbReference type="SAM" id="SignalP"/>
    </source>
</evidence>
<sequence>MRIFTANFVLAPLLLGSIQAAPAPTEYAAGLEARGLLKGISSGLKGLLPAKDIGSLLDDITDPQSVLSVLEGVEATAAPNSIQQAQSTLQAIYSATPTNLYKNVAKQIQAGLGPSKIHQVASDLRAGKGENCQTNHNPINPREPIYPKKSLQDAPYSLSEEKLRGAIFIPPNFTYGQKPPTVFVPGSGSYGSINFASNLGKLLTNVPYADPVYLNIPGAMLDDAQLNSEYIAYAINYISSITRRKDIAVISWSQGGLDVQWVFTFWPSTRQVVTDLLAVSPDFHGTVFANLLCFSSGSVGLLPCDPSVIQQEYNSNFVNTLRGRGGDSAYVPTTTFYSAIFDEIVEPQQGIIASAYLQDARRVGVTNVELQSVCFGRPAGSFYGHAGVLYNPLTYALIVDALTHDGPGTLERIDLGVVCARFSAPGLTLVDDLATIGLIPIAAVLLLAYPEKLFAEPELKPYARA</sequence>
<evidence type="ECO:0000313" key="3">
    <source>
        <dbReference type="Proteomes" id="UP000193689"/>
    </source>
</evidence>
<keyword evidence="1" id="KW-0732">Signal</keyword>
<dbReference type="PANTHER" id="PTHR37574">
    <property type="entry name" value="LIPASE B"/>
    <property type="match status" value="1"/>
</dbReference>
<dbReference type="EMBL" id="MCFJ01000025">
    <property type="protein sequence ID" value="ORY55839.1"/>
    <property type="molecule type" value="Genomic_DNA"/>
</dbReference>
<dbReference type="GeneID" id="63775171"/>
<organism evidence="2 3">
    <name type="scientific">Pseudomassariella vexata</name>
    <dbReference type="NCBI Taxonomy" id="1141098"/>
    <lineage>
        <taxon>Eukaryota</taxon>
        <taxon>Fungi</taxon>
        <taxon>Dikarya</taxon>
        <taxon>Ascomycota</taxon>
        <taxon>Pezizomycotina</taxon>
        <taxon>Sordariomycetes</taxon>
        <taxon>Xylariomycetidae</taxon>
        <taxon>Amphisphaeriales</taxon>
        <taxon>Pseudomassariaceae</taxon>
        <taxon>Pseudomassariella</taxon>
    </lineage>
</organism>